<evidence type="ECO:0000313" key="2">
    <source>
        <dbReference type="Proteomes" id="UP000095282"/>
    </source>
</evidence>
<name>A0A1I7UAS6_9PELO</name>
<proteinExistence type="predicted"/>
<evidence type="ECO:0000313" key="3">
    <source>
        <dbReference type="WBParaSite" id="Csp11.Scaffold629.g16602.t1"/>
    </source>
</evidence>
<keyword evidence="2" id="KW-1185">Reference proteome</keyword>
<reference evidence="3" key="1">
    <citation type="submission" date="2016-11" db="UniProtKB">
        <authorList>
            <consortium name="WormBaseParasite"/>
        </authorList>
    </citation>
    <scope>IDENTIFICATION</scope>
</reference>
<dbReference type="Proteomes" id="UP000095282">
    <property type="component" value="Unplaced"/>
</dbReference>
<feature type="region of interest" description="Disordered" evidence="1">
    <location>
        <begin position="1"/>
        <end position="28"/>
    </location>
</feature>
<protein>
    <submittedName>
        <fullName evidence="3">Uncharacterized protein</fullName>
    </submittedName>
</protein>
<sequence length="78" mass="8916">MRDRKNNEIGKNTRKEEEEEEGKRGQILTSDAIENPFLVFNDDRDITNINGSEIDICELNVTDSDGITFMYALLGESF</sequence>
<organism evidence="2 3">
    <name type="scientific">Caenorhabditis tropicalis</name>
    <dbReference type="NCBI Taxonomy" id="1561998"/>
    <lineage>
        <taxon>Eukaryota</taxon>
        <taxon>Metazoa</taxon>
        <taxon>Ecdysozoa</taxon>
        <taxon>Nematoda</taxon>
        <taxon>Chromadorea</taxon>
        <taxon>Rhabditida</taxon>
        <taxon>Rhabditina</taxon>
        <taxon>Rhabditomorpha</taxon>
        <taxon>Rhabditoidea</taxon>
        <taxon>Rhabditidae</taxon>
        <taxon>Peloderinae</taxon>
        <taxon>Caenorhabditis</taxon>
    </lineage>
</organism>
<evidence type="ECO:0000256" key="1">
    <source>
        <dbReference type="SAM" id="MobiDB-lite"/>
    </source>
</evidence>
<accession>A0A1I7UAS6</accession>
<feature type="compositionally biased region" description="Basic and acidic residues" evidence="1">
    <location>
        <begin position="1"/>
        <end position="24"/>
    </location>
</feature>
<dbReference type="WBParaSite" id="Csp11.Scaffold629.g16602.t1">
    <property type="protein sequence ID" value="Csp11.Scaffold629.g16602.t1"/>
    <property type="gene ID" value="Csp11.Scaffold629.g16602"/>
</dbReference>
<dbReference type="AlphaFoldDB" id="A0A1I7UAS6"/>